<protein>
    <recommendedName>
        <fullName evidence="9">ABC transporter domain-containing protein</fullName>
    </recommendedName>
</protein>
<keyword evidence="6 8" id="KW-1133">Transmembrane helix</keyword>
<feature type="non-terminal residue" evidence="10">
    <location>
        <position position="1195"/>
    </location>
</feature>
<dbReference type="AlphaFoldDB" id="A0AAD5SWV8"/>
<evidence type="ECO:0000259" key="9">
    <source>
        <dbReference type="PROSITE" id="PS50893"/>
    </source>
</evidence>
<evidence type="ECO:0000256" key="8">
    <source>
        <dbReference type="SAM" id="Phobius"/>
    </source>
</evidence>
<sequence length="1195" mass="130932">MSAALCTTGVPNYNPFLVNGARTAGSAWELPPASQLRPLNMTDGRRAGYGCFACPNSAVGIPMLAADVASALAASPAAAFDAATLCPPGFFCPYLDAADLATYPVYCPPDAACLALRLGTASKCATPQGYYEPMACPKGFYCPSYNEVYVCPSGSFCLTGSIAPTKCQFLSYCPVGIDEELHFGLLAIVVIFDIFLLAVYIFFRVRELRNNNEPLSAALPEILRKFFWKRSISFVKIPKGSPEPTQSKTASSSTVSVPSAAIAIEATTSAAFSKQQDESIAVVSTKLSTAAAISQNISVLTSGFKKGLEGHDDLRMNYQFSALGLRLSSGKEILKGVSGEIKSGRMTAIMGPSGAGKTTFMNVLMGKVSRTDGTLRINNVVAEMQTYRKIIGYVPQDDVMIPELTVRENLLYSARTRLPQSWTSQEIEEHVDSLLKALNLAHVANSRIGSTLIRGISGGQRKRVNIGLELAAVPLSIYLDEPTSGLDSTAALDVVNIMSSISRLGLTIVAVIHQPRLEIFEAFDDVLMIAPGGLTAYMGPVDRVQEYFASLGFVFDERLNPADVLMDILSGRGELAPGVPYDRQNVDSIVEEWKIHASKTSTTESATAKEPANEDKDAIQAMSSISKLRGTSFLHQIVLAHNRSLLQQMRLVSSFVMEAFLGALAGFMMGLAVPAGESYQGIYVSPFSAISGSQNATFLGIVNMINGIVIALVAAPPGVKVFGEEMAVYYREAAAGHDKLAYFIGKNLSIVYRIALASAHFVAVYYLMAHPPIYLGVQYVAVLLNFFGIYGMSMIVSMFIRRENAPLMAVTVGMIFGVLCGFAPSIIAATKQGYIFLFDIGMNRWASEMTFETSTLTAGILAFYKREMTLAVNYLRRAAFDERETSYNVLAIKLYVQCFVMVSELKAANFKVLRREICDLNFILSIAWDDTRYPLTRVIAAEAAGCIKYVEECYCESFDLFRLVRSLTVNLRNRKPTSKEIIQFQMVGERNGIAKILTFVSEPTAAVNLEYFRRCDGNISMLEPMAQASRSRIQSFMSDSMAKIELDGVANASFQLWKIVDEITAKDGIAFLNSDTPLYNKFLKKLERAATSVDALTQRITAVFCRAVLFFRLRDLENSARKFRQLITILPGWNPEAGAHNELIAYAIIFLSFFEEPAKFKEIIPQEKPYQYIVQKENLFPTQKKSLSSSSSCDP</sequence>
<gene>
    <name evidence="10" type="ORF">HK100_003303</name>
</gene>
<keyword evidence="11" id="KW-1185">Reference proteome</keyword>
<proteinExistence type="predicted"/>
<keyword evidence="5" id="KW-0067">ATP-binding</keyword>
<evidence type="ECO:0000256" key="5">
    <source>
        <dbReference type="ARBA" id="ARBA00022840"/>
    </source>
</evidence>
<dbReference type="Gene3D" id="3.40.50.300">
    <property type="entry name" value="P-loop containing nucleotide triphosphate hydrolases"/>
    <property type="match status" value="1"/>
</dbReference>
<keyword evidence="2" id="KW-0813">Transport</keyword>
<accession>A0AAD5SWV8</accession>
<dbReference type="Proteomes" id="UP001211907">
    <property type="component" value="Unassembled WGS sequence"/>
</dbReference>
<dbReference type="GO" id="GO:0140359">
    <property type="term" value="F:ABC-type transporter activity"/>
    <property type="evidence" value="ECO:0007669"/>
    <property type="project" value="InterPro"/>
</dbReference>
<feature type="transmembrane region" description="Helical" evidence="8">
    <location>
        <begin position="651"/>
        <end position="676"/>
    </location>
</feature>
<dbReference type="GO" id="GO:0005524">
    <property type="term" value="F:ATP binding"/>
    <property type="evidence" value="ECO:0007669"/>
    <property type="project" value="UniProtKB-KW"/>
</dbReference>
<dbReference type="InterPro" id="IPR003439">
    <property type="entry name" value="ABC_transporter-like_ATP-bd"/>
</dbReference>
<evidence type="ECO:0000256" key="4">
    <source>
        <dbReference type="ARBA" id="ARBA00022741"/>
    </source>
</evidence>
<dbReference type="InterPro" id="IPR017871">
    <property type="entry name" value="ABC_transporter-like_CS"/>
</dbReference>
<dbReference type="Pfam" id="PF00005">
    <property type="entry name" value="ABC_tran"/>
    <property type="match status" value="1"/>
</dbReference>
<feature type="transmembrane region" description="Helical" evidence="8">
    <location>
        <begin position="780"/>
        <end position="800"/>
    </location>
</feature>
<dbReference type="InterPro" id="IPR027417">
    <property type="entry name" value="P-loop_NTPase"/>
</dbReference>
<dbReference type="PANTHER" id="PTHR48041">
    <property type="entry name" value="ABC TRANSPORTER G FAMILY MEMBER 28"/>
    <property type="match status" value="1"/>
</dbReference>
<dbReference type="Pfam" id="PF19055">
    <property type="entry name" value="ABC2_membrane_7"/>
    <property type="match status" value="2"/>
</dbReference>
<dbReference type="PROSITE" id="PS50893">
    <property type="entry name" value="ABC_TRANSPORTER_2"/>
    <property type="match status" value="1"/>
</dbReference>
<comment type="subcellular location">
    <subcellularLocation>
        <location evidence="1">Membrane</location>
        <topology evidence="1">Multi-pass membrane protein</topology>
    </subcellularLocation>
</comment>
<feature type="transmembrane region" description="Helical" evidence="8">
    <location>
        <begin position="750"/>
        <end position="768"/>
    </location>
</feature>
<dbReference type="InterPro" id="IPR050352">
    <property type="entry name" value="ABCG_transporters"/>
</dbReference>
<dbReference type="CDD" id="cd03213">
    <property type="entry name" value="ABCG_EPDR"/>
    <property type="match status" value="1"/>
</dbReference>
<evidence type="ECO:0000313" key="10">
    <source>
        <dbReference type="EMBL" id="KAJ3109362.1"/>
    </source>
</evidence>
<dbReference type="PANTHER" id="PTHR48041:SF91">
    <property type="entry name" value="ABC TRANSPORTER G FAMILY MEMBER 28"/>
    <property type="match status" value="1"/>
</dbReference>
<name>A0AAD5SWV8_9FUNG</name>
<comment type="caution">
    <text evidence="10">The sequence shown here is derived from an EMBL/GenBank/DDBJ whole genome shotgun (WGS) entry which is preliminary data.</text>
</comment>
<dbReference type="SMART" id="SM00382">
    <property type="entry name" value="AAA"/>
    <property type="match status" value="1"/>
</dbReference>
<dbReference type="EMBL" id="JADGJH010001815">
    <property type="protein sequence ID" value="KAJ3109362.1"/>
    <property type="molecule type" value="Genomic_DNA"/>
</dbReference>
<feature type="transmembrane region" description="Helical" evidence="8">
    <location>
        <begin position="696"/>
        <end position="715"/>
    </location>
</feature>
<evidence type="ECO:0000256" key="2">
    <source>
        <dbReference type="ARBA" id="ARBA00022448"/>
    </source>
</evidence>
<feature type="transmembrane region" description="Helical" evidence="8">
    <location>
        <begin position="181"/>
        <end position="203"/>
    </location>
</feature>
<evidence type="ECO:0000256" key="6">
    <source>
        <dbReference type="ARBA" id="ARBA00022989"/>
    </source>
</evidence>
<dbReference type="InterPro" id="IPR043926">
    <property type="entry name" value="ABCG_dom"/>
</dbReference>
<dbReference type="PROSITE" id="PS00211">
    <property type="entry name" value="ABC_TRANSPORTER_1"/>
    <property type="match status" value="1"/>
</dbReference>
<evidence type="ECO:0000313" key="11">
    <source>
        <dbReference type="Proteomes" id="UP001211907"/>
    </source>
</evidence>
<evidence type="ECO:0000256" key="7">
    <source>
        <dbReference type="ARBA" id="ARBA00023136"/>
    </source>
</evidence>
<keyword evidence="7 8" id="KW-0472">Membrane</keyword>
<evidence type="ECO:0000256" key="1">
    <source>
        <dbReference type="ARBA" id="ARBA00004141"/>
    </source>
</evidence>
<keyword evidence="3 8" id="KW-0812">Transmembrane</keyword>
<evidence type="ECO:0000256" key="3">
    <source>
        <dbReference type="ARBA" id="ARBA00022692"/>
    </source>
</evidence>
<dbReference type="SUPFAM" id="SSF52540">
    <property type="entry name" value="P-loop containing nucleoside triphosphate hydrolases"/>
    <property type="match status" value="1"/>
</dbReference>
<keyword evidence="4" id="KW-0547">Nucleotide-binding</keyword>
<dbReference type="InterPro" id="IPR003593">
    <property type="entry name" value="AAA+_ATPase"/>
</dbReference>
<reference evidence="10" key="1">
    <citation type="submission" date="2020-05" db="EMBL/GenBank/DDBJ databases">
        <title>Phylogenomic resolution of chytrid fungi.</title>
        <authorList>
            <person name="Stajich J.E."/>
            <person name="Amses K."/>
            <person name="Simmons R."/>
            <person name="Seto K."/>
            <person name="Myers J."/>
            <person name="Bonds A."/>
            <person name="Quandt C.A."/>
            <person name="Barry K."/>
            <person name="Liu P."/>
            <person name="Grigoriev I."/>
            <person name="Longcore J.E."/>
            <person name="James T.Y."/>
        </authorList>
    </citation>
    <scope>NUCLEOTIDE SEQUENCE</scope>
    <source>
        <strain evidence="10">JEL0513</strain>
    </source>
</reference>
<dbReference type="GO" id="GO:0016020">
    <property type="term" value="C:membrane"/>
    <property type="evidence" value="ECO:0007669"/>
    <property type="project" value="UniProtKB-SubCell"/>
</dbReference>
<organism evidence="10 11">
    <name type="scientific">Physocladia obscura</name>
    <dbReference type="NCBI Taxonomy" id="109957"/>
    <lineage>
        <taxon>Eukaryota</taxon>
        <taxon>Fungi</taxon>
        <taxon>Fungi incertae sedis</taxon>
        <taxon>Chytridiomycota</taxon>
        <taxon>Chytridiomycota incertae sedis</taxon>
        <taxon>Chytridiomycetes</taxon>
        <taxon>Chytridiales</taxon>
        <taxon>Chytriomycetaceae</taxon>
        <taxon>Physocladia</taxon>
    </lineage>
</organism>
<dbReference type="GO" id="GO:0016887">
    <property type="term" value="F:ATP hydrolysis activity"/>
    <property type="evidence" value="ECO:0007669"/>
    <property type="project" value="InterPro"/>
</dbReference>
<feature type="transmembrane region" description="Helical" evidence="8">
    <location>
        <begin position="807"/>
        <end position="827"/>
    </location>
</feature>
<feature type="domain" description="ABC transporter" evidence="9">
    <location>
        <begin position="318"/>
        <end position="556"/>
    </location>
</feature>
<dbReference type="FunFam" id="3.40.50.300:FF:000367">
    <property type="entry name" value="ABC transporter G family member 24"/>
    <property type="match status" value="1"/>
</dbReference>